<evidence type="ECO:0000313" key="2">
    <source>
        <dbReference type="Proteomes" id="UP001431783"/>
    </source>
</evidence>
<dbReference type="Proteomes" id="UP001431783">
    <property type="component" value="Unassembled WGS sequence"/>
</dbReference>
<comment type="caution">
    <text evidence="1">The sequence shown here is derived from an EMBL/GenBank/DDBJ whole genome shotgun (WGS) entry which is preliminary data.</text>
</comment>
<proteinExistence type="predicted"/>
<dbReference type="AlphaFoldDB" id="A0AAW1USM1"/>
<sequence length="103" mass="11303">MQRSLQPFYSRCGGSSQSTLQHWVTKLETIVSINNQPIHSSSSNTGLLGNKATAYATVQQKPRQSTEPSVRTWPSSHFNLSNFKSGLRPIRVQNPTDAGAQSS</sequence>
<gene>
    <name evidence="1" type="ORF">WA026_001666</name>
</gene>
<name>A0AAW1USM1_9CUCU</name>
<keyword evidence="2" id="KW-1185">Reference proteome</keyword>
<organism evidence="1 2">
    <name type="scientific">Henosepilachna vigintioctopunctata</name>
    <dbReference type="NCBI Taxonomy" id="420089"/>
    <lineage>
        <taxon>Eukaryota</taxon>
        <taxon>Metazoa</taxon>
        <taxon>Ecdysozoa</taxon>
        <taxon>Arthropoda</taxon>
        <taxon>Hexapoda</taxon>
        <taxon>Insecta</taxon>
        <taxon>Pterygota</taxon>
        <taxon>Neoptera</taxon>
        <taxon>Endopterygota</taxon>
        <taxon>Coleoptera</taxon>
        <taxon>Polyphaga</taxon>
        <taxon>Cucujiformia</taxon>
        <taxon>Coccinelloidea</taxon>
        <taxon>Coccinellidae</taxon>
        <taxon>Epilachninae</taxon>
        <taxon>Epilachnini</taxon>
        <taxon>Henosepilachna</taxon>
    </lineage>
</organism>
<reference evidence="1 2" key="1">
    <citation type="submission" date="2023-03" db="EMBL/GenBank/DDBJ databases">
        <title>Genome insight into feeding habits of ladybird beetles.</title>
        <authorList>
            <person name="Li H.-S."/>
            <person name="Huang Y.-H."/>
            <person name="Pang H."/>
        </authorList>
    </citation>
    <scope>NUCLEOTIDE SEQUENCE [LARGE SCALE GENOMIC DNA]</scope>
    <source>
        <strain evidence="1">SYSU_2023b</strain>
        <tissue evidence="1">Whole body</tissue>
    </source>
</reference>
<accession>A0AAW1USM1</accession>
<protein>
    <submittedName>
        <fullName evidence="1">Uncharacterized protein</fullName>
    </submittedName>
</protein>
<dbReference type="EMBL" id="JARQZJ010000091">
    <property type="protein sequence ID" value="KAK9883492.1"/>
    <property type="molecule type" value="Genomic_DNA"/>
</dbReference>
<evidence type="ECO:0000313" key="1">
    <source>
        <dbReference type="EMBL" id="KAK9883492.1"/>
    </source>
</evidence>